<dbReference type="AlphaFoldDB" id="B5VJD2"/>
<dbReference type="Proteomes" id="UP000008988">
    <property type="component" value="Unassembled WGS sequence"/>
</dbReference>
<evidence type="ECO:0000313" key="1">
    <source>
        <dbReference type="EMBL" id="EDZ71958.1"/>
    </source>
</evidence>
<sequence length="140" mass="15627">MSSCSVSSLRRKRSEEVISFVVWFMPGESLLLNGNAESVLEVSSVTNVVDSFSFSKAGEVAGLNPSTTSAQYSFFNGFLGIFDFEVVYLYLCTNESDSDNIIRQKNLGRTMNCNNADDMRFDEFSPKAIFYDTTMDKLAL</sequence>
<name>B5VJD2_YEAS6</name>
<comment type="caution">
    <text evidence="1">The sequence shown here is derived from an EMBL/GenBank/DDBJ whole genome shotgun (WGS) entry which is preliminary data.</text>
</comment>
<evidence type="ECO:0000313" key="2">
    <source>
        <dbReference type="Proteomes" id="UP000008988"/>
    </source>
</evidence>
<dbReference type="EMBL" id="ABSV01000989">
    <property type="protein sequence ID" value="EDZ71958.1"/>
    <property type="molecule type" value="Genomic_DNA"/>
</dbReference>
<proteinExistence type="predicted"/>
<accession>B5VJD2</accession>
<protein>
    <submittedName>
        <fullName evidence="1">Uncharacterized protein</fullName>
    </submittedName>
</protein>
<gene>
    <name evidence="1" type="ORF">AWRI1631_74110</name>
</gene>
<reference evidence="1 2" key="1">
    <citation type="journal article" date="2008" name="FEMS Yeast Res.">
        <title>Comparative genome analysis of a Saccharomyces cerevisiae wine strain.</title>
        <authorList>
            <person name="Borneman A.R."/>
            <person name="Forgan A.H."/>
            <person name="Pretorius I.S."/>
            <person name="Chambers P.J."/>
        </authorList>
    </citation>
    <scope>NUCLEOTIDE SEQUENCE [LARGE SCALE GENOMIC DNA]</scope>
    <source>
        <strain evidence="1 2">AWRI1631</strain>
    </source>
</reference>
<organism evidence="1 2">
    <name type="scientific">Saccharomyces cerevisiae (strain AWRI1631)</name>
    <name type="common">Baker's yeast</name>
    <dbReference type="NCBI Taxonomy" id="545124"/>
    <lineage>
        <taxon>Eukaryota</taxon>
        <taxon>Fungi</taxon>
        <taxon>Dikarya</taxon>
        <taxon>Ascomycota</taxon>
        <taxon>Saccharomycotina</taxon>
        <taxon>Saccharomycetes</taxon>
        <taxon>Saccharomycetales</taxon>
        <taxon>Saccharomycetaceae</taxon>
        <taxon>Saccharomyces</taxon>
    </lineage>
</organism>